<comment type="caution">
    <text evidence="1">The sequence shown here is derived from an EMBL/GenBank/DDBJ whole genome shotgun (WGS) entry which is preliminary data.</text>
</comment>
<dbReference type="RefSeq" id="WP_167081399.1">
    <property type="nucleotide sequence ID" value="NZ_VVIW01000035.1"/>
</dbReference>
<accession>A0ABX0MBM4</accession>
<evidence type="ECO:0000313" key="1">
    <source>
        <dbReference type="EMBL" id="NHZ44594.1"/>
    </source>
</evidence>
<dbReference type="Proteomes" id="UP000819052">
    <property type="component" value="Unassembled WGS sequence"/>
</dbReference>
<gene>
    <name evidence="1" type="ORF">F1609_31215</name>
</gene>
<proteinExistence type="predicted"/>
<organism evidence="1 2">
    <name type="scientific">Massilia aquatica</name>
    <dbReference type="NCBI Taxonomy" id="2609000"/>
    <lineage>
        <taxon>Bacteria</taxon>
        <taxon>Pseudomonadati</taxon>
        <taxon>Pseudomonadota</taxon>
        <taxon>Betaproteobacteria</taxon>
        <taxon>Burkholderiales</taxon>
        <taxon>Oxalobacteraceae</taxon>
        <taxon>Telluria group</taxon>
        <taxon>Massilia</taxon>
    </lineage>
</organism>
<keyword evidence="2" id="KW-1185">Reference proteome</keyword>
<name>A0ABX0MBM4_9BURK</name>
<sequence>MSALGMNANGEVRTASEFKDIFVDSAVSHEPYRCPFCEVPYEARCITTVCVKAPHFKLPANTEHINGCNGEAGSDALIAIAGSPGKQRRTVVGEIELPEVLIDRRKAQLVRRPGDDGTGPPPDAFEVARRRKLITSDEVTASRFTTSLLGQIVDAYIRLRNDARDTALKANLKSGTPEYNAKYSEVVNAHPLSLYKQKFTYGKAFQGKHLRPAGTERVYNGRGVVRAENGHFIILDNEKWPTEVKTKDSLVPFEVVVRQAPVAGAPTSHLAILKELDGLAASGKVVQWWAYGLPTLQAAKFELIIDSLDHLYWPDQHKR</sequence>
<evidence type="ECO:0000313" key="2">
    <source>
        <dbReference type="Proteomes" id="UP000819052"/>
    </source>
</evidence>
<reference evidence="1 2" key="1">
    <citation type="submission" date="2019-09" db="EMBL/GenBank/DDBJ databases">
        <title>Taxonomy of Antarctic Massilia spp.: description of Massilia rubra sp. nov., Massilia aquatica sp. nov., Massilia mucilaginosa sp. nov., Massilia frigida sp. nov. isolated from streams, lakes and regoliths.</title>
        <authorList>
            <person name="Holochova P."/>
            <person name="Sedlacek I."/>
            <person name="Kralova S."/>
            <person name="Maslanova I."/>
            <person name="Busse H.-J."/>
            <person name="Stankova E."/>
            <person name="Vrbovska V."/>
            <person name="Kovarovic V."/>
            <person name="Bartak M."/>
            <person name="Svec P."/>
            <person name="Pantucek R."/>
        </authorList>
    </citation>
    <scope>NUCLEOTIDE SEQUENCE [LARGE SCALE GENOMIC DNA]</scope>
    <source>
        <strain evidence="1 2">CCM 8693</strain>
    </source>
</reference>
<dbReference type="EMBL" id="VVIW01000035">
    <property type="protein sequence ID" value="NHZ44594.1"/>
    <property type="molecule type" value="Genomic_DNA"/>
</dbReference>
<protein>
    <submittedName>
        <fullName evidence="1">Uncharacterized protein</fullName>
    </submittedName>
</protein>